<dbReference type="InterPro" id="IPR045865">
    <property type="entry name" value="ACT-like_dom_sf"/>
</dbReference>
<dbReference type="PANTHER" id="PTHR48078:SF11">
    <property type="entry name" value="THREONINE DEHYDRATASE, MITOCHONDRIAL"/>
    <property type="match status" value="1"/>
</dbReference>
<protein>
    <recommendedName>
        <fullName evidence="13">L-threonine dehydratase</fullName>
        <ecNumber evidence="13">4.3.1.19</ecNumber>
    </recommendedName>
    <alternativeName>
        <fullName evidence="13">Threonine deaminase</fullName>
    </alternativeName>
</protein>
<keyword evidence="7 13" id="KW-0412">Isoleucine biosynthesis</keyword>
<gene>
    <name evidence="13 16" type="primary">ilvA</name>
    <name evidence="16" type="ORF">ABFG95_13185</name>
</gene>
<comment type="similarity">
    <text evidence="4 13">Belongs to the serine/threonine dehydratase family.</text>
</comment>
<dbReference type="PROSITE" id="PS00165">
    <property type="entry name" value="DEHYDRATASE_SER_THR"/>
    <property type="match status" value="1"/>
</dbReference>
<evidence type="ECO:0000256" key="1">
    <source>
        <dbReference type="ARBA" id="ARBA00001274"/>
    </source>
</evidence>
<evidence type="ECO:0000256" key="10">
    <source>
        <dbReference type="ARBA" id="ARBA00023239"/>
    </source>
</evidence>
<dbReference type="InterPro" id="IPR001721">
    <property type="entry name" value="TD_ACT-like"/>
</dbReference>
<dbReference type="PANTHER" id="PTHR48078">
    <property type="entry name" value="THREONINE DEHYDRATASE, MITOCHONDRIAL-RELATED"/>
    <property type="match status" value="1"/>
</dbReference>
<dbReference type="InterPro" id="IPR050147">
    <property type="entry name" value="Ser/Thr_Dehydratase"/>
</dbReference>
<feature type="domain" description="ACT-like" evidence="15">
    <location>
        <begin position="396"/>
        <end position="467"/>
    </location>
</feature>
<dbReference type="CDD" id="cd04906">
    <property type="entry name" value="ACT_ThrD-I_1"/>
    <property type="match status" value="1"/>
</dbReference>
<dbReference type="FunFam" id="3.40.50.1100:FF:000008">
    <property type="entry name" value="L-threonine dehydratase"/>
    <property type="match status" value="1"/>
</dbReference>
<evidence type="ECO:0000256" key="2">
    <source>
        <dbReference type="ARBA" id="ARBA00001933"/>
    </source>
</evidence>
<dbReference type="KEGG" id="achh:ABFG95_13185"/>
<evidence type="ECO:0000256" key="13">
    <source>
        <dbReference type="RuleBase" id="RU362012"/>
    </source>
</evidence>
<dbReference type="GO" id="GO:0030170">
    <property type="term" value="F:pyridoxal phosphate binding"/>
    <property type="evidence" value="ECO:0007669"/>
    <property type="project" value="InterPro"/>
</dbReference>
<keyword evidence="11 13" id="KW-0100">Branched-chain amino acid biosynthesis</keyword>
<dbReference type="NCBIfam" id="NF006674">
    <property type="entry name" value="PRK09224.1"/>
    <property type="match status" value="1"/>
</dbReference>
<evidence type="ECO:0000256" key="7">
    <source>
        <dbReference type="ARBA" id="ARBA00022624"/>
    </source>
</evidence>
<organism evidence="16">
    <name type="scientific">Achromobacter sp. HNDS-1</name>
    <dbReference type="NCBI Taxonomy" id="3151598"/>
    <lineage>
        <taxon>Bacteria</taxon>
        <taxon>Pseudomonadati</taxon>
        <taxon>Pseudomonadota</taxon>
        <taxon>Betaproteobacteria</taxon>
        <taxon>Burkholderiales</taxon>
        <taxon>Alcaligenaceae</taxon>
        <taxon>Achromobacter</taxon>
    </lineage>
</organism>
<dbReference type="GO" id="GO:0009097">
    <property type="term" value="P:isoleucine biosynthetic process"/>
    <property type="evidence" value="ECO:0007669"/>
    <property type="project" value="UniProtKB-UniRule"/>
</dbReference>
<feature type="domain" description="ACT-like" evidence="15">
    <location>
        <begin position="490"/>
        <end position="561"/>
    </location>
</feature>
<comment type="function">
    <text evidence="12 13">Catalyzes the anaerobic formation of alpha-ketobutyrate and ammonia from threonine in a two-step reaction. The first step involved a dehydration of threonine and a production of enamine intermediates (aminocrotonate), which tautomerizes to its imine form (iminobutyrate). Both intermediates are unstable and short-lived. The second step is the nonenzymatic hydrolysis of the enamine/imine intermediates to form 2-ketobutyrate and free ammonia. In the low water environment of the cell, the second step is accelerated by RidA.</text>
</comment>
<dbReference type="SUPFAM" id="SSF53686">
    <property type="entry name" value="Tryptophan synthase beta subunit-like PLP-dependent enzymes"/>
    <property type="match status" value="1"/>
</dbReference>
<dbReference type="InterPro" id="IPR005787">
    <property type="entry name" value="Thr_deHydtase_biosynth"/>
</dbReference>
<dbReference type="SUPFAM" id="SSF55021">
    <property type="entry name" value="ACT-like"/>
    <property type="match status" value="1"/>
</dbReference>
<reference evidence="16" key="1">
    <citation type="submission" date="2024-05" db="EMBL/GenBank/DDBJ databases">
        <title>Transcriptome analysis of the degradation process of organic nitrogen by two heterotrophic nitrifying and aerobic denitrifying bacteria, Achromobacter sp. HNDS-1 and Enterobacter sp. HNDS-6.</title>
        <authorList>
            <person name="Huang Y."/>
        </authorList>
    </citation>
    <scope>NUCLEOTIDE SEQUENCE</scope>
    <source>
        <strain evidence="16">HNDS-1</strain>
    </source>
</reference>
<proteinExistence type="inferred from homology"/>
<keyword evidence="8" id="KW-0677">Repeat</keyword>
<evidence type="ECO:0000256" key="14">
    <source>
        <dbReference type="SAM" id="MobiDB-lite"/>
    </source>
</evidence>
<dbReference type="InterPro" id="IPR001926">
    <property type="entry name" value="TrpB-like_PALP"/>
</dbReference>
<dbReference type="Gene3D" id="3.40.50.1100">
    <property type="match status" value="2"/>
</dbReference>
<dbReference type="NCBIfam" id="NF009130">
    <property type="entry name" value="PRK12483.1"/>
    <property type="match status" value="1"/>
</dbReference>
<dbReference type="GO" id="GO:0006565">
    <property type="term" value="P:L-serine catabolic process"/>
    <property type="evidence" value="ECO:0007669"/>
    <property type="project" value="TreeGrafter"/>
</dbReference>
<dbReference type="GO" id="GO:0004794">
    <property type="term" value="F:threonine deaminase activity"/>
    <property type="evidence" value="ECO:0007669"/>
    <property type="project" value="UniProtKB-UniRule"/>
</dbReference>
<evidence type="ECO:0000256" key="11">
    <source>
        <dbReference type="ARBA" id="ARBA00023304"/>
    </source>
</evidence>
<sequence length="569" mass="62828">MDGGEQAFFHDGDECSRARPPRLSGPWRKRRKTVGHRGFPCNNRAHAPACAAVSARRPFFAPTHAQSMSTDYLKRILTSKVYDVAVESPLESAPLLSQRMANTILLKREDTQAVFSFKLRGAYNKMANLTPAARNRGVIAASAGNHAQGVALAASRLGCRAVIVMPTTSPQVKIDAVRRLGGEVVLAGESFSDAYAHAQTLEKKEKLTFVHPFDDPDVIAGQGTVGMEILRQHPGPIDAIFVAIGGGGLIAGVAAYIKQLRPEIKIIGVQTEDSDAMLRSVRAGRRVQLNDVGLFSDGTAVKLVGAETFKLTRKYVDDFVVVDTDSICAAIKDVFQDTRSVLEPAGAMAVAGAKQYAAEHKLKDKTLVAIACGANMNFDRLRFVAERAEVGEMREAVFAVTMPEQRGSFRRFCELVGERSVTEFNYRISDSDRAHVFVGLQVSSPAEPAKIANHFRRHGFDTLDLTHDEMAKTHLRHMVGGRSAQARDELLYRFEFPERPGALMRFLNAMNPEWNISLFHYRNQGADYGRILIGIQVPPADKKQFRNFVADLGYPHWNETDNPAYKLFL</sequence>
<comment type="pathway">
    <text evidence="3 13">Amino-acid biosynthesis; L-isoleucine biosynthesis; 2-oxobutanoate from L-threonine: step 1/1.</text>
</comment>
<dbReference type="GO" id="GO:0006567">
    <property type="term" value="P:L-threonine catabolic process"/>
    <property type="evidence" value="ECO:0007669"/>
    <property type="project" value="TreeGrafter"/>
</dbReference>
<feature type="compositionally biased region" description="Basic and acidic residues" evidence="14">
    <location>
        <begin position="8"/>
        <end position="17"/>
    </location>
</feature>
<dbReference type="EMBL" id="CP157584">
    <property type="protein sequence ID" value="XBP01389.1"/>
    <property type="molecule type" value="Genomic_DNA"/>
</dbReference>
<dbReference type="InterPro" id="IPR036052">
    <property type="entry name" value="TrpB-like_PALP_sf"/>
</dbReference>
<dbReference type="InterPro" id="IPR038110">
    <property type="entry name" value="TD_ACT-like_sf"/>
</dbReference>
<keyword evidence="10 13" id="KW-0456">Lyase</keyword>
<accession>A0AAU7LHI1</accession>
<dbReference type="RefSeq" id="WP_263900020.1">
    <property type="nucleotide sequence ID" value="NZ_CP157584.1"/>
</dbReference>
<feature type="region of interest" description="Disordered" evidence="14">
    <location>
        <begin position="1"/>
        <end position="29"/>
    </location>
</feature>
<evidence type="ECO:0000256" key="3">
    <source>
        <dbReference type="ARBA" id="ARBA00004810"/>
    </source>
</evidence>
<comment type="catalytic activity">
    <reaction evidence="1 13">
        <text>L-threonine = 2-oxobutanoate + NH4(+)</text>
        <dbReference type="Rhea" id="RHEA:22108"/>
        <dbReference type="ChEBI" id="CHEBI:16763"/>
        <dbReference type="ChEBI" id="CHEBI:28938"/>
        <dbReference type="ChEBI" id="CHEBI:57926"/>
        <dbReference type="EC" id="4.3.1.19"/>
    </reaction>
</comment>
<dbReference type="AlphaFoldDB" id="A0AAU7LHI1"/>
<dbReference type="CDD" id="cd04907">
    <property type="entry name" value="ACT_ThrD-I_2"/>
    <property type="match status" value="1"/>
</dbReference>
<evidence type="ECO:0000256" key="9">
    <source>
        <dbReference type="ARBA" id="ARBA00022898"/>
    </source>
</evidence>
<evidence type="ECO:0000313" key="16">
    <source>
        <dbReference type="EMBL" id="XBP01389.1"/>
    </source>
</evidence>
<dbReference type="FunFam" id="3.40.1020.10:FF:000001">
    <property type="entry name" value="L-threonine dehydratase"/>
    <property type="match status" value="1"/>
</dbReference>
<evidence type="ECO:0000256" key="4">
    <source>
        <dbReference type="ARBA" id="ARBA00010869"/>
    </source>
</evidence>
<dbReference type="EC" id="4.3.1.19" evidence="13"/>
<comment type="subunit">
    <text evidence="5 13">Homotetramer.</text>
</comment>
<evidence type="ECO:0000256" key="8">
    <source>
        <dbReference type="ARBA" id="ARBA00022737"/>
    </source>
</evidence>
<dbReference type="GO" id="GO:0003941">
    <property type="term" value="F:L-serine ammonia-lyase activity"/>
    <property type="evidence" value="ECO:0007669"/>
    <property type="project" value="TreeGrafter"/>
</dbReference>
<evidence type="ECO:0000256" key="12">
    <source>
        <dbReference type="ARBA" id="ARBA00025527"/>
    </source>
</evidence>
<name>A0AAU7LHI1_9BURK</name>
<evidence type="ECO:0000259" key="15">
    <source>
        <dbReference type="PROSITE" id="PS51672"/>
    </source>
</evidence>
<dbReference type="InterPro" id="IPR000634">
    <property type="entry name" value="Ser/Thr_deHydtase_PyrdxlP-BS"/>
</dbReference>
<dbReference type="CDD" id="cd01562">
    <property type="entry name" value="Thr-dehyd"/>
    <property type="match status" value="1"/>
</dbReference>
<dbReference type="Gene3D" id="3.40.1020.10">
    <property type="entry name" value="Biosynthetic Threonine Deaminase, Domain 3"/>
    <property type="match status" value="1"/>
</dbReference>
<dbReference type="PROSITE" id="PS51672">
    <property type="entry name" value="ACT_LIKE"/>
    <property type="match status" value="2"/>
</dbReference>
<evidence type="ECO:0000256" key="6">
    <source>
        <dbReference type="ARBA" id="ARBA00022605"/>
    </source>
</evidence>
<dbReference type="Pfam" id="PF00585">
    <property type="entry name" value="Thr_dehydrat_C"/>
    <property type="match status" value="2"/>
</dbReference>
<comment type="cofactor">
    <cofactor evidence="2 13">
        <name>pyridoxal 5'-phosphate</name>
        <dbReference type="ChEBI" id="CHEBI:597326"/>
    </cofactor>
</comment>
<dbReference type="Pfam" id="PF00291">
    <property type="entry name" value="PALP"/>
    <property type="match status" value="1"/>
</dbReference>
<keyword evidence="9 13" id="KW-0663">Pyridoxal phosphate</keyword>
<keyword evidence="6 13" id="KW-0028">Amino-acid biosynthesis</keyword>
<evidence type="ECO:0000256" key="5">
    <source>
        <dbReference type="ARBA" id="ARBA00011881"/>
    </source>
</evidence>
<dbReference type="NCBIfam" id="TIGR01124">
    <property type="entry name" value="ilvA_2Cterm"/>
    <property type="match status" value="1"/>
</dbReference>